<dbReference type="Pfam" id="PF07221">
    <property type="entry name" value="GlcNAc_2-epim"/>
    <property type="match status" value="1"/>
</dbReference>
<keyword evidence="4" id="KW-1185">Reference proteome</keyword>
<evidence type="ECO:0000313" key="3">
    <source>
        <dbReference type="EMBL" id="SSC65933.1"/>
    </source>
</evidence>
<comment type="similarity">
    <text evidence="1">Belongs to the N-acylglucosamine 2-epimerase family.</text>
</comment>
<dbReference type="InterPro" id="IPR012341">
    <property type="entry name" value="6hp_glycosidase-like_sf"/>
</dbReference>
<name>A0A376AEM6_9HYPH</name>
<dbReference type="AlphaFoldDB" id="A0A376AEM6"/>
<evidence type="ECO:0000256" key="2">
    <source>
        <dbReference type="ARBA" id="ARBA00023235"/>
    </source>
</evidence>
<keyword evidence="2" id="KW-0413">Isomerase</keyword>
<dbReference type="GO" id="GO:0016853">
    <property type="term" value="F:isomerase activity"/>
    <property type="evidence" value="ECO:0007669"/>
    <property type="project" value="UniProtKB-KW"/>
</dbReference>
<sequence length="415" mass="46468">MATGGAQGIVKGGDAERTAPEWAAWFHGTLMPWWLEQARDTLHGGFFDRLTEDGVAQADDPKSTLVQARLLFTLAHLYLRKPDDRLLDGAHAAHRFLTEHLRDPQDGGYVRAVDRTGRPSGPATDRIKRSYDQSFVLLALSTYQRVEPSKAIAGQLGECWSFIETRLTDPETGALYEDDTFHSGGHDTGAATHALRAQNPHMHMFEALLQAFEMTGDAIWMRRAKDMLAVVRRHFIDPENGTIIEFRAADLSPAKGRDGSLREIGHQCEWSWLLDRHVRLGGHADALTLADRMMDFAERFGFHRDGPMKGAAYDEVHSDGRVMTDTMLLWPQTEAGKAFVARYGRLGHGADADRAHDFMRIVFQTYFAGRKAWRNRVDGTGATLQAEALSRLLYHVAVFVTEGERVGLWPDRTTG</sequence>
<organism evidence="3 4">
    <name type="scientific">Ciceribacter selenitireducens ATCC BAA-1503</name>
    <dbReference type="NCBI Taxonomy" id="1336235"/>
    <lineage>
        <taxon>Bacteria</taxon>
        <taxon>Pseudomonadati</taxon>
        <taxon>Pseudomonadota</taxon>
        <taxon>Alphaproteobacteria</taxon>
        <taxon>Hyphomicrobiales</taxon>
        <taxon>Rhizobiaceae</taxon>
        <taxon>Ciceribacter</taxon>
    </lineage>
</organism>
<dbReference type="GO" id="GO:0005975">
    <property type="term" value="P:carbohydrate metabolic process"/>
    <property type="evidence" value="ECO:0007669"/>
    <property type="project" value="InterPro"/>
</dbReference>
<reference evidence="4" key="1">
    <citation type="submission" date="2018-07" db="EMBL/GenBank/DDBJ databases">
        <authorList>
            <person name="Peiro R."/>
            <person name="Begona"/>
            <person name="Cbmso G."/>
            <person name="Lopez M."/>
            <person name="Gonzalez S."/>
        </authorList>
    </citation>
    <scope>NUCLEOTIDE SEQUENCE [LARGE SCALE GENOMIC DNA]</scope>
</reference>
<protein>
    <recommendedName>
        <fullName evidence="5">Mannose-6-phosphate isomerase</fullName>
    </recommendedName>
</protein>
<accession>A0A376AEM6</accession>
<evidence type="ECO:0000313" key="4">
    <source>
        <dbReference type="Proteomes" id="UP000254764"/>
    </source>
</evidence>
<gene>
    <name evidence="3" type="ORF">RHIZ70_1641</name>
</gene>
<proteinExistence type="inferred from homology"/>
<evidence type="ECO:0008006" key="5">
    <source>
        <dbReference type="Google" id="ProtNLM"/>
    </source>
</evidence>
<dbReference type="EMBL" id="UEYP01000001">
    <property type="protein sequence ID" value="SSC65933.1"/>
    <property type="molecule type" value="Genomic_DNA"/>
</dbReference>
<dbReference type="SUPFAM" id="SSF48208">
    <property type="entry name" value="Six-hairpin glycosidases"/>
    <property type="match status" value="1"/>
</dbReference>
<dbReference type="InterPro" id="IPR008928">
    <property type="entry name" value="6-hairpin_glycosidase_sf"/>
</dbReference>
<dbReference type="InterPro" id="IPR010819">
    <property type="entry name" value="AGE/CE"/>
</dbReference>
<dbReference type="RefSeq" id="WP_115668943.1">
    <property type="nucleotide sequence ID" value="NZ_UEYP01000001.1"/>
</dbReference>
<dbReference type="Gene3D" id="1.50.10.10">
    <property type="match status" value="1"/>
</dbReference>
<dbReference type="PANTHER" id="PTHR15108">
    <property type="entry name" value="N-ACYLGLUCOSAMINE-2-EPIMERASE"/>
    <property type="match status" value="1"/>
</dbReference>
<dbReference type="OrthoDB" id="9806359at2"/>
<dbReference type="Proteomes" id="UP000254764">
    <property type="component" value="Unassembled WGS sequence"/>
</dbReference>
<evidence type="ECO:0000256" key="1">
    <source>
        <dbReference type="ARBA" id="ARBA00008558"/>
    </source>
</evidence>